<feature type="domain" description="Polysaccharide chain length determinant N-terminal" evidence="8">
    <location>
        <begin position="14"/>
        <end position="87"/>
    </location>
</feature>
<keyword evidence="3" id="KW-1003">Cell membrane</keyword>
<comment type="similarity">
    <text evidence="2">Belongs to the CpsC/CapA family.</text>
</comment>
<evidence type="ECO:0000256" key="3">
    <source>
        <dbReference type="ARBA" id="ARBA00022475"/>
    </source>
</evidence>
<keyword evidence="5 7" id="KW-1133">Transmembrane helix</keyword>
<evidence type="ECO:0000259" key="8">
    <source>
        <dbReference type="Pfam" id="PF02706"/>
    </source>
</evidence>
<dbReference type="PANTHER" id="PTHR32309:SF31">
    <property type="entry name" value="CAPSULAR EXOPOLYSACCHARIDE FAMILY"/>
    <property type="match status" value="1"/>
</dbReference>
<dbReference type="Pfam" id="PF02706">
    <property type="entry name" value="Wzz"/>
    <property type="match status" value="1"/>
</dbReference>
<accession>A0A0B5ARM0</accession>
<dbReference type="AlphaFoldDB" id="A0A0B5ARM0"/>
<evidence type="ECO:0000256" key="1">
    <source>
        <dbReference type="ARBA" id="ARBA00004651"/>
    </source>
</evidence>
<dbReference type="BioCyc" id="JESP1508404:G14D9-12685-MONOMER"/>
<reference evidence="9 10" key="1">
    <citation type="submission" date="2014-08" db="EMBL/GenBank/DDBJ databases">
        <title>Complete genome of a marine bacteria Jeotgalibacillus malaysiensis.</title>
        <authorList>
            <person name="Yaakop A.S."/>
            <person name="Chan K.-G."/>
            <person name="Goh K.M."/>
        </authorList>
    </citation>
    <scope>NUCLEOTIDE SEQUENCE [LARGE SCALE GENOMIC DNA]</scope>
    <source>
        <strain evidence="9 10">D5</strain>
    </source>
</reference>
<name>A0A0B5ARM0_9BACL</name>
<dbReference type="KEGG" id="jeo:JMA_34040"/>
<evidence type="ECO:0000313" key="9">
    <source>
        <dbReference type="EMBL" id="AJD92721.1"/>
    </source>
</evidence>
<evidence type="ECO:0000313" key="10">
    <source>
        <dbReference type="Proteomes" id="UP000031449"/>
    </source>
</evidence>
<dbReference type="STRING" id="1508404.JMA_34040"/>
<dbReference type="HOGENOM" id="CLU_082668_0_1_9"/>
<dbReference type="Proteomes" id="UP000031449">
    <property type="component" value="Chromosome"/>
</dbReference>
<evidence type="ECO:0000256" key="4">
    <source>
        <dbReference type="ARBA" id="ARBA00022692"/>
    </source>
</evidence>
<sequence length="252" mass="27464">MLNHKSSYTPGSRDINLMEYIQVIKKRVILIILLAVAFGGLAYYYNNMTYSPLYQTSTRVIITSTASTDVSMKTLMVMMKDPTVMEQVAADLGIERSPQALSSQVTVEQLDESQVLSLSVTDGDPVLAAAIANATAENFKNQARSLLAFEAVQLLTEAQPNYGPINPISNRLVYIAAAAGFALGIGLAFFMDTLDNAIRKEEEIETYLGIPVIGEIPDGRKKKVLKQPRKKVTSIKGGETIDIAKKAVDSGR</sequence>
<protein>
    <recommendedName>
        <fullName evidence="8">Polysaccharide chain length determinant N-terminal domain-containing protein</fullName>
    </recommendedName>
</protein>
<dbReference type="OrthoDB" id="2365115at2"/>
<evidence type="ECO:0000256" key="7">
    <source>
        <dbReference type="SAM" id="Phobius"/>
    </source>
</evidence>
<dbReference type="GO" id="GO:0005886">
    <property type="term" value="C:plasma membrane"/>
    <property type="evidence" value="ECO:0007669"/>
    <property type="project" value="UniProtKB-SubCell"/>
</dbReference>
<keyword evidence="4 7" id="KW-0812">Transmembrane</keyword>
<keyword evidence="6 7" id="KW-0472">Membrane</keyword>
<evidence type="ECO:0000256" key="2">
    <source>
        <dbReference type="ARBA" id="ARBA00006683"/>
    </source>
</evidence>
<dbReference type="InterPro" id="IPR050445">
    <property type="entry name" value="Bact_polysacc_biosynth/exp"/>
</dbReference>
<comment type="subcellular location">
    <subcellularLocation>
        <location evidence="1">Cell membrane</location>
        <topology evidence="1">Multi-pass membrane protein</topology>
    </subcellularLocation>
</comment>
<organism evidence="9 10">
    <name type="scientific">Jeotgalibacillus malaysiensis</name>
    <dbReference type="NCBI Taxonomy" id="1508404"/>
    <lineage>
        <taxon>Bacteria</taxon>
        <taxon>Bacillati</taxon>
        <taxon>Bacillota</taxon>
        <taxon>Bacilli</taxon>
        <taxon>Bacillales</taxon>
        <taxon>Caryophanaceae</taxon>
        <taxon>Jeotgalibacillus</taxon>
    </lineage>
</organism>
<feature type="transmembrane region" description="Helical" evidence="7">
    <location>
        <begin position="28"/>
        <end position="45"/>
    </location>
</feature>
<proteinExistence type="inferred from homology"/>
<dbReference type="PANTHER" id="PTHR32309">
    <property type="entry name" value="TYROSINE-PROTEIN KINASE"/>
    <property type="match status" value="1"/>
</dbReference>
<dbReference type="InterPro" id="IPR003856">
    <property type="entry name" value="LPS_length_determ_N"/>
</dbReference>
<evidence type="ECO:0000256" key="6">
    <source>
        <dbReference type="ARBA" id="ARBA00023136"/>
    </source>
</evidence>
<keyword evidence="10" id="KW-1185">Reference proteome</keyword>
<gene>
    <name evidence="9" type="ORF">JMA_34040</name>
</gene>
<evidence type="ECO:0000256" key="5">
    <source>
        <dbReference type="ARBA" id="ARBA00022989"/>
    </source>
</evidence>
<feature type="transmembrane region" description="Helical" evidence="7">
    <location>
        <begin position="172"/>
        <end position="191"/>
    </location>
</feature>
<dbReference type="EMBL" id="CP009416">
    <property type="protein sequence ID" value="AJD92721.1"/>
    <property type="molecule type" value="Genomic_DNA"/>
</dbReference>